<dbReference type="Proteomes" id="UP000996601">
    <property type="component" value="Unassembled WGS sequence"/>
</dbReference>
<dbReference type="EMBL" id="WHSB02000004">
    <property type="protein sequence ID" value="MCQ4631227.1"/>
    <property type="molecule type" value="Genomic_DNA"/>
</dbReference>
<organism evidence="1 2">
    <name type="scientific">Shinella lacus</name>
    <dbReference type="NCBI Taxonomy" id="2654216"/>
    <lineage>
        <taxon>Bacteria</taxon>
        <taxon>Pseudomonadati</taxon>
        <taxon>Pseudomonadota</taxon>
        <taxon>Alphaproteobacteria</taxon>
        <taxon>Hyphomicrobiales</taxon>
        <taxon>Rhizobiaceae</taxon>
        <taxon>Shinella</taxon>
    </lineage>
</organism>
<accession>A0ABT1R7S5</accession>
<reference evidence="1" key="1">
    <citation type="submission" date="2021-07" db="EMBL/GenBank/DDBJ databases">
        <title>Shinella sp. nov., a novel member of the genus Shinella from water.</title>
        <authorList>
            <person name="Deng Y."/>
        </authorList>
    </citation>
    <scope>NUCLEOTIDE SEQUENCE</scope>
    <source>
        <strain evidence="1">CPCC 100929</strain>
    </source>
</reference>
<keyword evidence="2" id="KW-1185">Reference proteome</keyword>
<comment type="caution">
    <text evidence="1">The sequence shown here is derived from an EMBL/GenBank/DDBJ whole genome shotgun (WGS) entry which is preliminary data.</text>
</comment>
<evidence type="ECO:0000313" key="1">
    <source>
        <dbReference type="EMBL" id="MCQ4631227.1"/>
    </source>
</evidence>
<proteinExistence type="predicted"/>
<sequence length="312" mass="35258">MPNVTVKPVHFEDFGGSDFERLVFAYHLRIGWAALAWYGQTGSDQGRDIVGIEPSDQGRDRRTVIQCVNRESLTQAKAEHDMANAVAAPTGAPDAFRFVCRSAVSAQRRDEIAQAARNLGVRDVTIWSGSEFEEHLRLHAEFLLRRFTEGVVFPDDGVGLRAFVDDFSELDDAGALSLIGRAFDRPAFRTPFMSESYLPAFLQAIEDTIGALNTGIWKTRDGIEIRRIPSLHHIRDARIRGELQQTVRALDALRRLFKRGLEEGRIRHCQCSQPNCPTFMVEPSAAAELDLERTRMLDRLNRIIPHFDVRID</sequence>
<evidence type="ECO:0008006" key="3">
    <source>
        <dbReference type="Google" id="ProtNLM"/>
    </source>
</evidence>
<protein>
    <recommendedName>
        <fullName evidence="3">Restriction endonuclease type IV Mrr domain-containing protein</fullName>
    </recommendedName>
</protein>
<evidence type="ECO:0000313" key="2">
    <source>
        <dbReference type="Proteomes" id="UP000996601"/>
    </source>
</evidence>
<name>A0ABT1R7S5_9HYPH</name>
<gene>
    <name evidence="1" type="ORF">GB927_014330</name>
</gene>
<dbReference type="RefSeq" id="WP_256117747.1">
    <property type="nucleotide sequence ID" value="NZ_WHSB02000004.1"/>
</dbReference>